<dbReference type="Pfam" id="PF00668">
    <property type="entry name" value="Condensation"/>
    <property type="match status" value="2"/>
</dbReference>
<dbReference type="Pfam" id="PF00501">
    <property type="entry name" value="AMP-binding"/>
    <property type="match status" value="1"/>
</dbReference>
<protein>
    <submittedName>
        <fullName evidence="10">Amino acid adenylation domain-containing protein</fullName>
    </submittedName>
</protein>
<dbReference type="InterPro" id="IPR020806">
    <property type="entry name" value="PKS_PP-bd"/>
</dbReference>
<dbReference type="GO" id="GO:0005737">
    <property type="term" value="C:cytoplasm"/>
    <property type="evidence" value="ECO:0007669"/>
    <property type="project" value="TreeGrafter"/>
</dbReference>
<dbReference type="InterPro" id="IPR016039">
    <property type="entry name" value="Thiolase-like"/>
</dbReference>
<dbReference type="InterPro" id="IPR014043">
    <property type="entry name" value="Acyl_transferase_dom"/>
</dbReference>
<dbReference type="CDD" id="cd02440">
    <property type="entry name" value="AdoMet_MTases"/>
    <property type="match status" value="1"/>
</dbReference>
<dbReference type="InterPro" id="IPR023213">
    <property type="entry name" value="CAT-like_dom_sf"/>
</dbReference>
<dbReference type="FunFam" id="1.10.1200.10:FF:000007">
    <property type="entry name" value="Probable polyketide synthase pks17"/>
    <property type="match status" value="1"/>
</dbReference>
<dbReference type="SUPFAM" id="SSF47336">
    <property type="entry name" value="ACP-like"/>
    <property type="match status" value="2"/>
</dbReference>
<feature type="compositionally biased region" description="Low complexity" evidence="8">
    <location>
        <begin position="523"/>
        <end position="537"/>
    </location>
</feature>
<name>A0A7W9DQI3_9ACTN</name>
<reference evidence="10 11" key="1">
    <citation type="submission" date="2020-08" db="EMBL/GenBank/DDBJ databases">
        <title>Sequencing the genomes of 1000 actinobacteria strains.</title>
        <authorList>
            <person name="Klenk H.-P."/>
        </authorList>
    </citation>
    <scope>NUCLEOTIDE SEQUENCE [LARGE SCALE GENOMIC DNA]</scope>
    <source>
        <strain evidence="10 11">DSM 45790</strain>
    </source>
</reference>
<dbReference type="SMART" id="SM00823">
    <property type="entry name" value="PKS_PP"/>
    <property type="match status" value="2"/>
</dbReference>
<dbReference type="NCBIfam" id="TIGR01733">
    <property type="entry name" value="AA-adenyl-dom"/>
    <property type="match status" value="1"/>
</dbReference>
<organism evidence="10 11">
    <name type="scientific">Sphaerisporangium krabiense</name>
    <dbReference type="NCBI Taxonomy" id="763782"/>
    <lineage>
        <taxon>Bacteria</taxon>
        <taxon>Bacillati</taxon>
        <taxon>Actinomycetota</taxon>
        <taxon>Actinomycetes</taxon>
        <taxon>Streptosporangiales</taxon>
        <taxon>Streptosporangiaceae</taxon>
        <taxon>Sphaerisporangium</taxon>
    </lineage>
</organism>
<dbReference type="InterPro" id="IPR013217">
    <property type="entry name" value="Methyltransf_12"/>
</dbReference>
<dbReference type="FunFam" id="2.30.38.10:FF:000001">
    <property type="entry name" value="Non-ribosomal peptide synthetase PvdI"/>
    <property type="match status" value="1"/>
</dbReference>
<evidence type="ECO:0000256" key="3">
    <source>
        <dbReference type="ARBA" id="ARBA00022553"/>
    </source>
</evidence>
<dbReference type="SUPFAM" id="SSF53335">
    <property type="entry name" value="S-adenosyl-L-methionine-dependent methyltransferases"/>
    <property type="match status" value="1"/>
</dbReference>
<dbReference type="GO" id="GO:0009403">
    <property type="term" value="P:toxin biosynthetic process"/>
    <property type="evidence" value="ECO:0007669"/>
    <property type="project" value="UniProtKB-ARBA"/>
</dbReference>
<dbReference type="Gene3D" id="1.10.1200.10">
    <property type="entry name" value="ACP-like"/>
    <property type="match status" value="2"/>
</dbReference>
<dbReference type="InterPro" id="IPR016036">
    <property type="entry name" value="Malonyl_transacylase_ACP-bd"/>
</dbReference>
<evidence type="ECO:0000256" key="4">
    <source>
        <dbReference type="ARBA" id="ARBA00022679"/>
    </source>
</evidence>
<dbReference type="Gene3D" id="3.30.70.3290">
    <property type="match status" value="1"/>
</dbReference>
<keyword evidence="4" id="KW-0808">Transferase</keyword>
<dbReference type="InterPro" id="IPR001242">
    <property type="entry name" value="Condensation_dom"/>
</dbReference>
<dbReference type="PROSITE" id="PS00455">
    <property type="entry name" value="AMP_BINDING"/>
    <property type="match status" value="1"/>
</dbReference>
<dbReference type="FunFam" id="3.40.50.980:FF:000002">
    <property type="entry name" value="Enterobactin synthetase component F"/>
    <property type="match status" value="1"/>
</dbReference>
<dbReference type="FunFam" id="3.40.50.980:FF:000001">
    <property type="entry name" value="Non-ribosomal peptide synthetase"/>
    <property type="match status" value="1"/>
</dbReference>
<dbReference type="PANTHER" id="PTHR45527">
    <property type="entry name" value="NONRIBOSOMAL PEPTIDE SYNTHETASE"/>
    <property type="match status" value="1"/>
</dbReference>
<dbReference type="InterPro" id="IPR010071">
    <property type="entry name" value="AA_adenyl_dom"/>
</dbReference>
<dbReference type="Gene3D" id="3.40.50.150">
    <property type="entry name" value="Vaccinia Virus protein VP39"/>
    <property type="match status" value="1"/>
</dbReference>
<dbReference type="CDD" id="cd05930">
    <property type="entry name" value="A_NRPS"/>
    <property type="match status" value="1"/>
</dbReference>
<dbReference type="PANTHER" id="PTHR45527:SF1">
    <property type="entry name" value="FATTY ACID SYNTHASE"/>
    <property type="match status" value="1"/>
</dbReference>
<dbReference type="FunFam" id="1.10.1200.10:FF:000005">
    <property type="entry name" value="Nonribosomal peptide synthetase 1"/>
    <property type="match status" value="1"/>
</dbReference>
<feature type="domain" description="Carrier" evidence="9">
    <location>
        <begin position="560"/>
        <end position="635"/>
    </location>
</feature>
<evidence type="ECO:0000256" key="1">
    <source>
        <dbReference type="ARBA" id="ARBA00001957"/>
    </source>
</evidence>
<dbReference type="Pfam" id="PF08242">
    <property type="entry name" value="Methyltransf_12"/>
    <property type="match status" value="1"/>
</dbReference>
<feature type="region of interest" description="Disordered" evidence="8">
    <location>
        <begin position="523"/>
        <end position="543"/>
    </location>
</feature>
<dbReference type="InterPro" id="IPR020845">
    <property type="entry name" value="AMP-binding_CS"/>
</dbReference>
<dbReference type="Gene3D" id="3.40.50.980">
    <property type="match status" value="2"/>
</dbReference>
<dbReference type="Pfam" id="PF16197">
    <property type="entry name" value="KAsynt_C_assoc"/>
    <property type="match status" value="1"/>
</dbReference>
<keyword evidence="2" id="KW-0596">Phosphopantetheine</keyword>
<dbReference type="GO" id="GO:0008610">
    <property type="term" value="P:lipid biosynthetic process"/>
    <property type="evidence" value="ECO:0007669"/>
    <property type="project" value="UniProtKB-ARBA"/>
</dbReference>
<dbReference type="CDD" id="cd19531">
    <property type="entry name" value="LCL_NRPS-like"/>
    <property type="match status" value="1"/>
</dbReference>
<dbReference type="SMART" id="SM01294">
    <property type="entry name" value="PKS_PP_betabranch"/>
    <property type="match status" value="1"/>
</dbReference>
<keyword evidence="3" id="KW-0597">Phosphoprotein</keyword>
<gene>
    <name evidence="10" type="ORF">BJ981_003215</name>
</gene>
<evidence type="ECO:0000259" key="9">
    <source>
        <dbReference type="PROSITE" id="PS50075"/>
    </source>
</evidence>
<keyword evidence="6" id="KW-0012">Acyltransferase</keyword>
<feature type="domain" description="Carrier" evidence="9">
    <location>
        <begin position="2042"/>
        <end position="2116"/>
    </location>
</feature>
<dbReference type="InterPro" id="IPR032821">
    <property type="entry name" value="PKS_assoc"/>
</dbReference>
<dbReference type="PROSITE" id="PS50075">
    <property type="entry name" value="CARRIER"/>
    <property type="match status" value="2"/>
</dbReference>
<accession>A0A7W9DQI3</accession>
<dbReference type="GO" id="GO:0016746">
    <property type="term" value="F:acyltransferase activity"/>
    <property type="evidence" value="ECO:0007669"/>
    <property type="project" value="UniProtKB-KW"/>
</dbReference>
<dbReference type="InterPro" id="IPR029063">
    <property type="entry name" value="SAM-dependent_MTases_sf"/>
</dbReference>
<dbReference type="InterPro" id="IPR006162">
    <property type="entry name" value="Ppantetheine_attach_site"/>
</dbReference>
<dbReference type="InterPro" id="IPR009081">
    <property type="entry name" value="PP-bd_ACP"/>
</dbReference>
<dbReference type="Gene3D" id="3.30.559.10">
    <property type="entry name" value="Chloramphenicol acetyltransferase-like domain"/>
    <property type="match status" value="2"/>
</dbReference>
<evidence type="ECO:0000256" key="2">
    <source>
        <dbReference type="ARBA" id="ARBA00022450"/>
    </source>
</evidence>
<dbReference type="EMBL" id="JACHBR010000001">
    <property type="protein sequence ID" value="MBB5627516.1"/>
    <property type="molecule type" value="Genomic_DNA"/>
</dbReference>
<dbReference type="SMART" id="SM00827">
    <property type="entry name" value="PKS_AT"/>
    <property type="match status" value="1"/>
</dbReference>
<dbReference type="SUPFAM" id="SSF56801">
    <property type="entry name" value="Acetyl-CoA synthetase-like"/>
    <property type="match status" value="1"/>
</dbReference>
<dbReference type="SUPFAM" id="SSF52151">
    <property type="entry name" value="FabD/lysophospholipase-like"/>
    <property type="match status" value="1"/>
</dbReference>
<sequence length="2587" mass="282659">MVLALRHGVVPGTLHLDAPTPYVDWSAGAAEPVAETRPWPETGHPRRAAVSSFGLSGTNAHVILEQAPETPAAEVQDAGPAGGPVPWVVSGRSAPALRAQAARLLSFVASDPRPRPADVGRALIARPAFEHRAVVLGRDDEELSAGLRAVAEDADAAAVVRGFGRATGRTVFVFPGHGSQWARMGAGLLDTEPAFARELSACDRALREHLDWSVLDVLRETEGAPLLESVDVVQPALFAVMAGLAAVWRSYGVEPDVVLGHSQGEIAAAYVAGALTLPDAARVAALRSREMARVMAGGGGMAVVSAPERTVAEYLGAWNGRLTVASVNGPASILVSGDAAAIDELLVRCEADGLRARRVAADFAPHSHHVDGIRDRLLADLAPIRPERSSVPMFSSVTGDWLDTTGMDADHWFRVLRGPVRFAQAVTSLHRLGFDSFIEVSPHPVLVADLQETLETVGLPFSASGTLRRGKGGRDRLLRALAEAFTGGVGVDWRAVLPGGAPPGVDVPTYAFQRRRFWLDTPSPGVAAGDVPPAAALPEDDDREDLRGRLAATPAEERRPMVLDLVLRAVAGVLGHASSGEIALEAPFLDLGFDSLTALEVRNRLNRATGLTLPVSMVFDHATPAALAEFVLSRLDSAADEGGETDDGLDLPRIAERRRQGAYDGRIPLSFAQQRLWALDRLVPHSPAYNAAFSLVLDGPVEPEALEKAVNEVVRRHESLRTTFPSADGTAWQEIAPDLHVPVPVVDLERHAEADREAACERLVAEEARRGFDLATGPLVRAVLYRLGPATHKILFVMHHIVVDVMSGGIFAKEVAIAYDAYAGGRRPALPDLPVQYADYAIWERRRLGGERLAARLDDWRKLLGTGPAGVELLTDRPRPALQRFHGGALNFDIGADTTARLRSFSAGHGVTLFTTLLAALKVVLYRYAGDTEGSGAVAIGTAMANRQHEDVRNLIGFFVNTVVLKTGLGDDPTVAELLDRVSLAVKRAYDEQDLPFEALTAELGADRGPAGKPLIQVVFDMKRYGADAAAEGSLRDLVEVHTDTSKFDIEISVTERADSLLVDVEYNSEIFDHDTVERFLAGYRVLVEAFARAPERRVSELPVLPPEVEKRLLTEWNDTAVAYPPERTRCLHTLIEDGADRWPDAVAVVFEGEEVTFAELDRRANQVAHRLRRMGVGPGSPVGICLERSVEMVVGLLAVLKAGGAYLPIDPTYPPQRVAFMLADAEPGLLLVQERLAERLPAHGARTVPLDRPGEFDGEPVTRPENLAGLDDLAYMIYTSGSTGRPKAAMITHRGVVNRLLWMQDAFGLTPDDRVLQKTPFSFDVSVWEFFWPLLTGARMVVARPEGHKDPEYLTTLIHEHGVTTLHFVPSMLRVFLQHPGIERCRSVVRVMASGEALPQASIRSLYDRWPWATIHNLWGATECSVDSTCWECPRDPDVVSLGTPIANTQIYILDRHLNPVPIGTPGEAYIGGVGVARGYYRRPELTEQRFLPDPFRREPGATLYRTGDLARFLPDRTMVFLGRTDFQVKVRGMRIELGEIEAALAEHPMVGEVVVLARELPHDPEDKQLVAYVIPEEGASLPEASDGGRVSDWQGLFDQSYRRDAATGEADFNTIGWNSSYTDAPIPAGEMRTWLDSTVDRVLALRPRRVLEIGCGTGMLLARIAPHTERYWGTDISEAVLDYTRAGILPALPGGVDARLFQREAGDFAGLDAEPFDVVIVNSVAQYFPHAGYLREVIGEALARLRPGGAVFLGDLRNLSMLDAFHLEVELARAEPGLTLGRLRGRVQQRAWHERELVIAPEFFTALRAETPGISRVEVMLKRGDHHNELTRYRYDVVLHTGEPAGGAPAVPVVSAAFESEQEVRRILTSDRPEVLRVGDVPNARVAEINAFVSAMREAPDEALVDDLRGTGDGVEPELWWALAEELGYQAQIAWTGGSSDGRYQVTFRRSDVRYLPDWTDPAEPGRAPRHYVNDPLLPELSRRLSTDIPRFLRDELPDFMVPSAVIAVPEFPTDANGKLDRRALPVPVRAVQTAAEVVRPRTEVEERLWAIWRDVLGLEEVSVDSGFFALGGDSLLGIQMVSRATALGMPLSPQDVFRSPTISELAALVEERGMVRPAATVVARDPRLLEWARSLRPGAEDAYPATGLQSRMIETSLRSPGLGLNITHQRFRFDGPGFDPVALERAWQHTIDRYDSFRAEYVQDDTGRWIQVIHPDVRLTMDTHDLRGLTPAEQSRRVEVYVEAERRRAFGPPPQMRLALFRLADDTYEHVHMFRLTAQDGWSYQTIVVNLLEVYGAIVSGREPAALPVSKAYGDFCTEQAGRDTTAAEDFWRRELAGVRFPLPAITLPSRERRTDLAPTLLQQSFTIGPEIAVKLSAVAKGLGLSINTILHGAWTIMLSAITDRPDVVCGAVYSGRSTTSVDVDQAVGLLFNILPVVARVNRAEPLPSWLRGLHDKISAINDHEYITPAALHAMTGAPTGDPLFESYFVSETLPGFGTNLSNFLSTLNAVPVQILAQTEHPLRVEAAVAYDTLFVSINHRSGFFPDGAVAGWCRRLEGMLTAIADAPERPVGDFVPDLTAAIG</sequence>
<evidence type="ECO:0000313" key="10">
    <source>
        <dbReference type="EMBL" id="MBB5627516.1"/>
    </source>
</evidence>
<dbReference type="InterPro" id="IPR036736">
    <property type="entry name" value="ACP-like_sf"/>
</dbReference>
<keyword evidence="11" id="KW-1185">Reference proteome</keyword>
<evidence type="ECO:0000256" key="5">
    <source>
        <dbReference type="ARBA" id="ARBA00022737"/>
    </source>
</evidence>
<dbReference type="SUPFAM" id="SSF55048">
    <property type="entry name" value="Probable ACP-binding domain of malonyl-CoA ACP transacylase"/>
    <property type="match status" value="1"/>
</dbReference>
<dbReference type="SUPFAM" id="SSF52777">
    <property type="entry name" value="CoA-dependent acyltransferases"/>
    <property type="match status" value="4"/>
</dbReference>
<comment type="similarity">
    <text evidence="7">In the C-terminal section; belongs to the NRP synthetase family.</text>
</comment>
<evidence type="ECO:0000256" key="7">
    <source>
        <dbReference type="ARBA" id="ARBA00029443"/>
    </source>
</evidence>
<dbReference type="PROSITE" id="PS00012">
    <property type="entry name" value="PHOSPHOPANTETHEINE"/>
    <property type="match status" value="2"/>
</dbReference>
<dbReference type="Gene3D" id="3.30.559.30">
    <property type="entry name" value="Nonribosomal peptide synthetase, condensation domain"/>
    <property type="match status" value="2"/>
</dbReference>
<dbReference type="FunFam" id="3.40.366.10:FF:000002">
    <property type="entry name" value="Probable polyketide synthase 2"/>
    <property type="match status" value="1"/>
</dbReference>
<dbReference type="InterPro" id="IPR001227">
    <property type="entry name" value="Ac_transferase_dom_sf"/>
</dbReference>
<dbReference type="InterPro" id="IPR016035">
    <property type="entry name" value="Acyl_Trfase/lysoPLipase"/>
</dbReference>
<keyword evidence="5" id="KW-0677">Repeat</keyword>
<dbReference type="InterPro" id="IPR000873">
    <property type="entry name" value="AMP-dep_synth/lig_dom"/>
</dbReference>
<evidence type="ECO:0000256" key="8">
    <source>
        <dbReference type="SAM" id="MobiDB-lite"/>
    </source>
</evidence>
<dbReference type="GO" id="GO:0043041">
    <property type="term" value="P:amino acid activation for nonribosomal peptide biosynthetic process"/>
    <property type="evidence" value="ECO:0007669"/>
    <property type="project" value="TreeGrafter"/>
</dbReference>
<evidence type="ECO:0000313" key="11">
    <source>
        <dbReference type="Proteomes" id="UP000588112"/>
    </source>
</evidence>
<dbReference type="Pfam" id="PF00698">
    <property type="entry name" value="Acyl_transf_1"/>
    <property type="match status" value="1"/>
</dbReference>
<dbReference type="InterPro" id="IPR045851">
    <property type="entry name" value="AMP-bd_C_sf"/>
</dbReference>
<dbReference type="Pfam" id="PF00550">
    <property type="entry name" value="PP-binding"/>
    <property type="match status" value="2"/>
</dbReference>
<dbReference type="Proteomes" id="UP000588112">
    <property type="component" value="Unassembled WGS sequence"/>
</dbReference>
<comment type="caution">
    <text evidence="10">The sequence shown here is derived from an EMBL/GenBank/DDBJ whole genome shotgun (WGS) entry which is preliminary data.</text>
</comment>
<dbReference type="Gene3D" id="3.40.366.10">
    <property type="entry name" value="Malonyl-Coenzyme A Acyl Carrier Protein, domain 2"/>
    <property type="match status" value="1"/>
</dbReference>
<dbReference type="GO" id="GO:0031177">
    <property type="term" value="F:phosphopantetheine binding"/>
    <property type="evidence" value="ECO:0007669"/>
    <property type="project" value="InterPro"/>
</dbReference>
<dbReference type="Gene3D" id="3.30.300.30">
    <property type="match status" value="2"/>
</dbReference>
<proteinExistence type="inferred from homology"/>
<dbReference type="SUPFAM" id="SSF53901">
    <property type="entry name" value="Thiolase-like"/>
    <property type="match status" value="1"/>
</dbReference>
<dbReference type="Gene3D" id="3.40.47.10">
    <property type="match status" value="1"/>
</dbReference>
<dbReference type="Gene3D" id="2.30.38.10">
    <property type="entry name" value="Luciferase, Domain 3"/>
    <property type="match status" value="1"/>
</dbReference>
<evidence type="ECO:0000256" key="6">
    <source>
        <dbReference type="ARBA" id="ARBA00023315"/>
    </source>
</evidence>
<dbReference type="FunFam" id="3.40.50.12780:FF:000012">
    <property type="entry name" value="Non-ribosomal peptide synthetase"/>
    <property type="match status" value="1"/>
</dbReference>
<comment type="cofactor">
    <cofactor evidence="1">
        <name>pantetheine 4'-phosphate</name>
        <dbReference type="ChEBI" id="CHEBI:47942"/>
    </cofactor>
</comment>